<feature type="non-terminal residue" evidence="2">
    <location>
        <position position="1"/>
    </location>
</feature>
<keyword evidence="3" id="KW-1185">Reference proteome</keyword>
<protein>
    <submittedName>
        <fullName evidence="2">Uncharacterized protein</fullName>
    </submittedName>
</protein>
<feature type="non-terminal residue" evidence="2">
    <location>
        <position position="183"/>
    </location>
</feature>
<name>A0ABN9R229_9DINO</name>
<evidence type="ECO:0000313" key="3">
    <source>
        <dbReference type="Proteomes" id="UP001189429"/>
    </source>
</evidence>
<accession>A0ABN9R229</accession>
<dbReference type="EMBL" id="CAUYUJ010005231">
    <property type="protein sequence ID" value="CAK0812794.1"/>
    <property type="molecule type" value="Genomic_DNA"/>
</dbReference>
<evidence type="ECO:0000256" key="1">
    <source>
        <dbReference type="SAM" id="MobiDB-lite"/>
    </source>
</evidence>
<dbReference type="Proteomes" id="UP001189429">
    <property type="component" value="Unassembled WGS sequence"/>
</dbReference>
<proteinExistence type="predicted"/>
<sequence>DAWKDCKGAPQPPDDKFKRLAPEGPFDGGRAVVSCPMRRNFCMGEYPVASCVVHCTEDGVVPSMNSQKIKATVALAKQVEGGPQPFQNQLDPKYADQRPLLSMCYECHGDRVHGDRSYYLKPTDTGRAKLSSEWHNQRKTFYGRSKKTEDNICDYLISKAEQRVAPELAPTLREAYVLMWQIR</sequence>
<organism evidence="2 3">
    <name type="scientific">Prorocentrum cordatum</name>
    <dbReference type="NCBI Taxonomy" id="2364126"/>
    <lineage>
        <taxon>Eukaryota</taxon>
        <taxon>Sar</taxon>
        <taxon>Alveolata</taxon>
        <taxon>Dinophyceae</taxon>
        <taxon>Prorocentrales</taxon>
        <taxon>Prorocentraceae</taxon>
        <taxon>Prorocentrum</taxon>
    </lineage>
</organism>
<reference evidence="2" key="1">
    <citation type="submission" date="2023-10" db="EMBL/GenBank/DDBJ databases">
        <authorList>
            <person name="Chen Y."/>
            <person name="Shah S."/>
            <person name="Dougan E. K."/>
            <person name="Thang M."/>
            <person name="Chan C."/>
        </authorList>
    </citation>
    <scope>NUCLEOTIDE SEQUENCE [LARGE SCALE GENOMIC DNA]</scope>
</reference>
<feature type="region of interest" description="Disordered" evidence="1">
    <location>
        <begin position="1"/>
        <end position="23"/>
    </location>
</feature>
<evidence type="ECO:0000313" key="2">
    <source>
        <dbReference type="EMBL" id="CAK0812794.1"/>
    </source>
</evidence>
<feature type="compositionally biased region" description="Basic and acidic residues" evidence="1">
    <location>
        <begin position="1"/>
        <end position="21"/>
    </location>
</feature>
<gene>
    <name evidence="2" type="ORF">PCOR1329_LOCUS16978</name>
</gene>
<comment type="caution">
    <text evidence="2">The sequence shown here is derived from an EMBL/GenBank/DDBJ whole genome shotgun (WGS) entry which is preliminary data.</text>
</comment>